<comment type="caution">
    <text evidence="1">The sequence shown here is derived from an EMBL/GenBank/DDBJ whole genome shotgun (WGS) entry which is preliminary data.</text>
</comment>
<reference evidence="1 2" key="1">
    <citation type="submission" date="2018-02" db="EMBL/GenBank/DDBJ databases">
        <title>Draft genome of wild Prunus yedoensis var. nudiflora.</title>
        <authorList>
            <person name="Baek S."/>
            <person name="Kim J.-H."/>
            <person name="Choi K."/>
            <person name="Kim G.-B."/>
            <person name="Cho A."/>
            <person name="Jang H."/>
            <person name="Shin C.-H."/>
            <person name="Yu H.-J."/>
            <person name="Mun J.-H."/>
        </authorList>
    </citation>
    <scope>NUCLEOTIDE SEQUENCE [LARGE SCALE GENOMIC DNA]</scope>
    <source>
        <strain evidence="2">cv. Jeju island</strain>
        <tissue evidence="1">Leaf</tissue>
    </source>
</reference>
<evidence type="ECO:0000313" key="1">
    <source>
        <dbReference type="EMBL" id="PQM33839.1"/>
    </source>
</evidence>
<evidence type="ECO:0000313" key="2">
    <source>
        <dbReference type="Proteomes" id="UP000250321"/>
    </source>
</evidence>
<dbReference type="Proteomes" id="UP000250321">
    <property type="component" value="Unassembled WGS sequence"/>
</dbReference>
<dbReference type="AlphaFoldDB" id="A0A314UG09"/>
<protein>
    <submittedName>
        <fullName evidence="1">Uncharacterized protein</fullName>
    </submittedName>
</protein>
<dbReference type="EMBL" id="PJQY01003866">
    <property type="protein sequence ID" value="PQM33839.1"/>
    <property type="molecule type" value="Genomic_DNA"/>
</dbReference>
<name>A0A314UG09_PRUYE</name>
<organism evidence="1 2">
    <name type="scientific">Prunus yedoensis var. nudiflora</name>
    <dbReference type="NCBI Taxonomy" id="2094558"/>
    <lineage>
        <taxon>Eukaryota</taxon>
        <taxon>Viridiplantae</taxon>
        <taxon>Streptophyta</taxon>
        <taxon>Embryophyta</taxon>
        <taxon>Tracheophyta</taxon>
        <taxon>Spermatophyta</taxon>
        <taxon>Magnoliopsida</taxon>
        <taxon>eudicotyledons</taxon>
        <taxon>Gunneridae</taxon>
        <taxon>Pentapetalae</taxon>
        <taxon>rosids</taxon>
        <taxon>fabids</taxon>
        <taxon>Rosales</taxon>
        <taxon>Rosaceae</taxon>
        <taxon>Amygdaloideae</taxon>
        <taxon>Amygdaleae</taxon>
        <taxon>Prunus</taxon>
    </lineage>
</organism>
<accession>A0A314UG09</accession>
<proteinExistence type="predicted"/>
<gene>
    <name evidence="1" type="ORF">Pyn_04792</name>
</gene>
<sequence length="81" mass="8780">MDWRAYFSVAISDYGNLTGGLASHHGEDVRKRTSDGKKHASMAIPGVHQFSIPTPMSLGAVRIGLSLYVKSIITYGKNSVE</sequence>
<keyword evidence="2" id="KW-1185">Reference proteome</keyword>